<organism evidence="2">
    <name type="scientific">uncultured Friedmanniella sp</name>
    <dbReference type="NCBI Taxonomy" id="335381"/>
    <lineage>
        <taxon>Bacteria</taxon>
        <taxon>Bacillati</taxon>
        <taxon>Actinomycetota</taxon>
        <taxon>Actinomycetes</taxon>
        <taxon>Propionibacteriales</taxon>
        <taxon>Nocardioidaceae</taxon>
        <taxon>Friedmanniella</taxon>
        <taxon>environmental samples</taxon>
    </lineage>
</organism>
<feature type="compositionally biased region" description="Pro residues" evidence="1">
    <location>
        <begin position="14"/>
        <end position="23"/>
    </location>
</feature>
<feature type="non-terminal residue" evidence="2">
    <location>
        <position position="1"/>
    </location>
</feature>
<feature type="non-terminal residue" evidence="2">
    <location>
        <position position="65"/>
    </location>
</feature>
<proteinExistence type="predicted"/>
<sequence>DQARRGVRDREGPAGPPPVPGCRPPAAHRPGRVRRLGAHPAAPLPRRHPRHLDPPQDHPGARLRL</sequence>
<reference evidence="2" key="1">
    <citation type="submission" date="2020-02" db="EMBL/GenBank/DDBJ databases">
        <authorList>
            <person name="Meier V. D."/>
        </authorList>
    </citation>
    <scope>NUCLEOTIDE SEQUENCE</scope>
    <source>
        <strain evidence="2">AVDCRST_MAG48</strain>
    </source>
</reference>
<dbReference type="AlphaFoldDB" id="A0A6J4LBS9"/>
<gene>
    <name evidence="2" type="ORF">AVDCRST_MAG48-3000</name>
</gene>
<feature type="compositionally biased region" description="Basic and acidic residues" evidence="1">
    <location>
        <begin position="51"/>
        <end position="65"/>
    </location>
</feature>
<feature type="region of interest" description="Disordered" evidence="1">
    <location>
        <begin position="1"/>
        <end position="65"/>
    </location>
</feature>
<feature type="compositionally biased region" description="Basic and acidic residues" evidence="1">
    <location>
        <begin position="1"/>
        <end position="12"/>
    </location>
</feature>
<accession>A0A6J4LBS9</accession>
<protein>
    <submittedName>
        <fullName evidence="2">Uncharacterized protein</fullName>
    </submittedName>
</protein>
<dbReference type="EMBL" id="CADCTS010000428">
    <property type="protein sequence ID" value="CAA9328261.1"/>
    <property type="molecule type" value="Genomic_DNA"/>
</dbReference>
<evidence type="ECO:0000313" key="2">
    <source>
        <dbReference type="EMBL" id="CAA9328261.1"/>
    </source>
</evidence>
<evidence type="ECO:0000256" key="1">
    <source>
        <dbReference type="SAM" id="MobiDB-lite"/>
    </source>
</evidence>
<name>A0A6J4LBS9_9ACTN</name>